<keyword evidence="1" id="KW-1133">Transmembrane helix</keyword>
<feature type="transmembrane region" description="Helical" evidence="1">
    <location>
        <begin position="6"/>
        <end position="28"/>
    </location>
</feature>
<evidence type="ECO:0000313" key="2">
    <source>
        <dbReference type="EMBL" id="KXF77650.1"/>
    </source>
</evidence>
<keyword evidence="1" id="KW-0472">Membrane</keyword>
<proteinExistence type="predicted"/>
<organism evidence="2 3">
    <name type="scientific">Paramesorhizobium deserti</name>
    <dbReference type="NCBI Taxonomy" id="1494590"/>
    <lineage>
        <taxon>Bacteria</taxon>
        <taxon>Pseudomonadati</taxon>
        <taxon>Pseudomonadota</taxon>
        <taxon>Alphaproteobacteria</taxon>
        <taxon>Hyphomicrobiales</taxon>
        <taxon>Phyllobacteriaceae</taxon>
        <taxon>Paramesorhizobium</taxon>
    </lineage>
</organism>
<reference evidence="2 3" key="1">
    <citation type="submission" date="2015-11" db="EMBL/GenBank/DDBJ databases">
        <title>Draft genome sequence of Paramesorhizobium deserti A-3-E, a strain highly resistant to diverse beta-lactam antibiotics.</title>
        <authorList>
            <person name="Lv R."/>
            <person name="Yang X."/>
            <person name="Fang N."/>
            <person name="Guo J."/>
            <person name="Luo X."/>
            <person name="Peng F."/>
            <person name="Yang R."/>
            <person name="Cui Y."/>
            <person name="Fang C."/>
            <person name="Song Y."/>
        </authorList>
    </citation>
    <scope>NUCLEOTIDE SEQUENCE [LARGE SCALE GENOMIC DNA]</scope>
    <source>
        <strain evidence="2 3">A-3-E</strain>
    </source>
</reference>
<dbReference type="OrthoDB" id="9804637at2"/>
<dbReference type="Proteomes" id="UP000070107">
    <property type="component" value="Unassembled WGS sequence"/>
</dbReference>
<protein>
    <submittedName>
        <fullName evidence="2">Uncharacterized protein</fullName>
    </submittedName>
</protein>
<evidence type="ECO:0000313" key="3">
    <source>
        <dbReference type="Proteomes" id="UP000070107"/>
    </source>
</evidence>
<gene>
    <name evidence="2" type="ORF">ATN84_09900</name>
</gene>
<evidence type="ECO:0000256" key="1">
    <source>
        <dbReference type="SAM" id="Phobius"/>
    </source>
</evidence>
<dbReference type="RefSeq" id="WP_068881835.1">
    <property type="nucleotide sequence ID" value="NZ_LNTU01000012.1"/>
</dbReference>
<dbReference type="InterPro" id="IPR009935">
    <property type="entry name" value="DUF1467"/>
</dbReference>
<comment type="caution">
    <text evidence="2">The sequence shown here is derived from an EMBL/GenBank/DDBJ whole genome shotgun (WGS) entry which is preliminary data.</text>
</comment>
<feature type="transmembrane region" description="Helical" evidence="1">
    <location>
        <begin position="49"/>
        <end position="70"/>
    </location>
</feature>
<dbReference type="EMBL" id="LNTU01000012">
    <property type="protein sequence ID" value="KXF77650.1"/>
    <property type="molecule type" value="Genomic_DNA"/>
</dbReference>
<name>A0A135HWS9_9HYPH</name>
<dbReference type="Pfam" id="PF07330">
    <property type="entry name" value="DUF1467"/>
    <property type="match status" value="1"/>
</dbReference>
<keyword evidence="1" id="KW-0812">Transmembrane</keyword>
<dbReference type="STRING" id="1494590.ATN84_09900"/>
<dbReference type="AlphaFoldDB" id="A0A135HWS9"/>
<sequence>MGIGSALAIYFIIWWVMLFAMLPIGLRTQAEEGDITLGTTASAPARPRIWLAFFRTTIVSTIIFAAFYYLTQVAGFGLDDIPRFFPELK</sequence>
<accession>A0A135HWS9</accession>
<keyword evidence="3" id="KW-1185">Reference proteome</keyword>